<dbReference type="SUPFAM" id="SSF52490">
    <property type="entry name" value="Tubulin nucleotide-binding domain-like"/>
    <property type="match status" value="1"/>
</dbReference>
<dbReference type="InterPro" id="IPR049942">
    <property type="entry name" value="DML1/Misato"/>
</dbReference>
<feature type="compositionally biased region" description="Polar residues" evidence="5">
    <location>
        <begin position="334"/>
        <end position="361"/>
    </location>
</feature>
<dbReference type="CDD" id="cd06060">
    <property type="entry name" value="misato"/>
    <property type="match status" value="1"/>
</dbReference>
<comment type="function">
    <text evidence="1">Involved in the partitioning of the mitochondrial organelle and mitochondrial DNA (mtDNA) inheritance.</text>
</comment>
<comment type="subcellular location">
    <subcellularLocation>
        <location evidence="2">Mitochondrion</location>
    </subcellularLocation>
</comment>
<feature type="domain" description="DML1/Misato tubulin" evidence="7">
    <location>
        <begin position="120"/>
        <end position="304"/>
    </location>
</feature>
<comment type="caution">
    <text evidence="8">The sequence shown here is derived from an EMBL/GenBank/DDBJ whole genome shotgun (WGS) entry which is preliminary data.</text>
</comment>
<dbReference type="GO" id="GO:0005739">
    <property type="term" value="C:mitochondrion"/>
    <property type="evidence" value="ECO:0007669"/>
    <property type="project" value="UniProtKB-SubCell"/>
</dbReference>
<sequence>MHEIVTLQFGQQANYVGTHFWNTQESYFTYGQDEESPVDHDVHFRPGVGSDGTETYTPRTVIYDLKGAFGTLRQENALYQLQSQEEAGQTGQWPGQAQVIQQPVIPQSDYQQRLNAGEEPPPLSISSVRYWSDYNRVFYHPRSIVQLHEFELNSSLAPFERWHTGEELFSNLDKEHDLLDKDLRPFLEECDQLQGLQLLASTDDAWGGFASSYLERLRDELGKTSLWVWGLEDGQRKPRDRQLLSTTNVLYSISSLAASASLYIPLTNAPTIPLYITSFLPSSKWHTSALQLTALESITLPSRLRLDNSSRTTLTDIEALLSNSGKRRMAHLSLTLSPSQQITNGSTSQRSDARLPTTNGNLHHPDSSDDDPITLALDIDMAPTPPSLGPPARGSSSHSTLDQVFARHLSLRSTRPLYSTLEIDDLNTQSRDRYSSFAAQGTRVSIHQSSLLFPVLSSFPRIFEFAEGEADKVAVESALTAGTKVGRDLRAWERVGRRVLGVEVREEMGEVLAGLAGEYEEGFEGGSGSEDDD</sequence>
<dbReference type="AlphaFoldDB" id="A0A8K0LCV0"/>
<keyword evidence="4" id="KW-0496">Mitochondrion</keyword>
<protein>
    <recommendedName>
        <fullName evidence="10">Tubulin nucleotide-binding domain-like protein</fullName>
    </recommendedName>
</protein>
<dbReference type="PANTHER" id="PTHR13391:SF0">
    <property type="entry name" value="PROTEIN MISATO HOMOLOG 1"/>
    <property type="match status" value="1"/>
</dbReference>
<dbReference type="Pfam" id="PF14881">
    <property type="entry name" value="Tubulin_3"/>
    <property type="match status" value="1"/>
</dbReference>
<dbReference type="Proteomes" id="UP000809789">
    <property type="component" value="Unassembled WGS sequence"/>
</dbReference>
<evidence type="ECO:0000256" key="4">
    <source>
        <dbReference type="ARBA" id="ARBA00023128"/>
    </source>
</evidence>
<organism evidence="8 9">
    <name type="scientific">Elsinoe batatas</name>
    <dbReference type="NCBI Taxonomy" id="2601811"/>
    <lineage>
        <taxon>Eukaryota</taxon>
        <taxon>Fungi</taxon>
        <taxon>Dikarya</taxon>
        <taxon>Ascomycota</taxon>
        <taxon>Pezizomycotina</taxon>
        <taxon>Dothideomycetes</taxon>
        <taxon>Dothideomycetidae</taxon>
        <taxon>Myriangiales</taxon>
        <taxon>Elsinoaceae</taxon>
        <taxon>Elsinoe</taxon>
    </lineage>
</organism>
<dbReference type="InterPro" id="IPR019605">
    <property type="entry name" value="Misato_II_tubulin-like"/>
</dbReference>
<accession>A0A8K0LCV0</accession>
<evidence type="ECO:0000256" key="1">
    <source>
        <dbReference type="ARBA" id="ARBA00003757"/>
    </source>
</evidence>
<evidence type="ECO:0000256" key="2">
    <source>
        <dbReference type="ARBA" id="ARBA00004173"/>
    </source>
</evidence>
<feature type="region of interest" description="Disordered" evidence="5">
    <location>
        <begin position="334"/>
        <end position="400"/>
    </location>
</feature>
<comment type="similarity">
    <text evidence="3">Belongs to the misato family.</text>
</comment>
<evidence type="ECO:0000313" key="9">
    <source>
        <dbReference type="Proteomes" id="UP000809789"/>
    </source>
</evidence>
<dbReference type="GO" id="GO:0007005">
    <property type="term" value="P:mitochondrion organization"/>
    <property type="evidence" value="ECO:0007669"/>
    <property type="project" value="InterPro"/>
</dbReference>
<dbReference type="Pfam" id="PF10644">
    <property type="entry name" value="Misat_Tub_SegII"/>
    <property type="match status" value="1"/>
</dbReference>
<gene>
    <name evidence="8" type="ORF">KVT40_001492</name>
</gene>
<evidence type="ECO:0008006" key="10">
    <source>
        <dbReference type="Google" id="ProtNLM"/>
    </source>
</evidence>
<keyword evidence="9" id="KW-1185">Reference proteome</keyword>
<dbReference type="InterPro" id="IPR029209">
    <property type="entry name" value="DML1/Misato_tubulin"/>
</dbReference>
<dbReference type="OrthoDB" id="271881at2759"/>
<dbReference type="EMBL" id="JAESVG020000002">
    <property type="protein sequence ID" value="KAG8629873.1"/>
    <property type="molecule type" value="Genomic_DNA"/>
</dbReference>
<evidence type="ECO:0000259" key="6">
    <source>
        <dbReference type="Pfam" id="PF10644"/>
    </source>
</evidence>
<dbReference type="InterPro" id="IPR036525">
    <property type="entry name" value="Tubulin/FtsZ_GTPase_sf"/>
</dbReference>
<evidence type="ECO:0000259" key="7">
    <source>
        <dbReference type="Pfam" id="PF14881"/>
    </source>
</evidence>
<proteinExistence type="inferred from homology"/>
<reference evidence="8" key="1">
    <citation type="submission" date="2021-07" db="EMBL/GenBank/DDBJ databases">
        <title>Elsinoe batatas strain:CRI-CJ2 Genome sequencing and assembly.</title>
        <authorList>
            <person name="Huang L."/>
        </authorList>
    </citation>
    <scope>NUCLEOTIDE SEQUENCE</scope>
    <source>
        <strain evidence="8">CRI-CJ2</strain>
    </source>
</reference>
<dbReference type="PANTHER" id="PTHR13391">
    <property type="entry name" value="MITOCHONDRIAL DISTRIBUTION REGULATOR MISATO"/>
    <property type="match status" value="1"/>
</dbReference>
<evidence type="ECO:0000256" key="5">
    <source>
        <dbReference type="SAM" id="MobiDB-lite"/>
    </source>
</evidence>
<feature type="domain" description="Misato Segment II tubulin-like" evidence="6">
    <location>
        <begin position="2"/>
        <end position="115"/>
    </location>
</feature>
<evidence type="ECO:0000313" key="8">
    <source>
        <dbReference type="EMBL" id="KAG8629873.1"/>
    </source>
</evidence>
<evidence type="ECO:0000256" key="3">
    <source>
        <dbReference type="ARBA" id="ARBA00008507"/>
    </source>
</evidence>
<dbReference type="Gene3D" id="3.40.50.1440">
    <property type="entry name" value="Tubulin/FtsZ, GTPase domain"/>
    <property type="match status" value="1"/>
</dbReference>
<name>A0A8K0LCV0_9PEZI</name>